<dbReference type="SMART" id="SM00420">
    <property type="entry name" value="HTH_DEOR"/>
    <property type="match status" value="1"/>
</dbReference>
<dbReference type="InterPro" id="IPR040198">
    <property type="entry name" value="Fido_containing"/>
</dbReference>
<dbReference type="EMBL" id="NXII01000003">
    <property type="protein sequence ID" value="RXI42488.1"/>
    <property type="molecule type" value="Genomic_DNA"/>
</dbReference>
<dbReference type="PROSITE" id="PS51000">
    <property type="entry name" value="HTH_DEOR_2"/>
    <property type="match status" value="1"/>
</dbReference>
<dbReference type="SUPFAM" id="SSF140931">
    <property type="entry name" value="Fic-like"/>
    <property type="match status" value="1"/>
</dbReference>
<dbReference type="Proteomes" id="UP000290378">
    <property type="component" value="Unassembled WGS sequence"/>
</dbReference>
<dbReference type="InterPro" id="IPR001034">
    <property type="entry name" value="DeoR_HTH"/>
</dbReference>
<gene>
    <name evidence="1" type="ORF">CP963_03015</name>
</gene>
<dbReference type="InterPro" id="IPR036390">
    <property type="entry name" value="WH_DNA-bd_sf"/>
</dbReference>
<dbReference type="GO" id="GO:0003700">
    <property type="term" value="F:DNA-binding transcription factor activity"/>
    <property type="evidence" value="ECO:0007669"/>
    <property type="project" value="InterPro"/>
</dbReference>
<dbReference type="InterPro" id="IPR036597">
    <property type="entry name" value="Fido-like_dom_sf"/>
</dbReference>
<dbReference type="PANTHER" id="PTHR13504">
    <property type="entry name" value="FIDO DOMAIN-CONTAINING PROTEIN DDB_G0283145"/>
    <property type="match status" value="1"/>
</dbReference>
<dbReference type="Pfam" id="PF02661">
    <property type="entry name" value="Fic"/>
    <property type="match status" value="1"/>
</dbReference>
<dbReference type="RefSeq" id="WP_129012816.1">
    <property type="nucleotide sequence ID" value="NZ_CBCSEI010000001.1"/>
</dbReference>
<dbReference type="Pfam" id="PF08220">
    <property type="entry name" value="HTH_DeoR"/>
    <property type="match status" value="1"/>
</dbReference>
<name>A0A6M8NL94_9BACT</name>
<dbReference type="SUPFAM" id="SSF46785">
    <property type="entry name" value="Winged helix' DNA-binding domain"/>
    <property type="match status" value="1"/>
</dbReference>
<dbReference type="Gene3D" id="1.10.3290.10">
    <property type="entry name" value="Fido-like domain"/>
    <property type="match status" value="1"/>
</dbReference>
<protein>
    <submittedName>
        <fullName evidence="1">Cell filamentation protein Fic</fullName>
    </submittedName>
</protein>
<reference evidence="1 2" key="1">
    <citation type="submission" date="2017-09" db="EMBL/GenBank/DDBJ databases">
        <title>Genomics of the genus Arcobacter.</title>
        <authorList>
            <person name="Perez-Cataluna A."/>
            <person name="Figueras M.J."/>
            <person name="Salas-Masso N."/>
        </authorList>
    </citation>
    <scope>NUCLEOTIDE SEQUENCE [LARGE SCALE GENOMIC DNA]</scope>
    <source>
        <strain evidence="1 2">CECT 7834</strain>
    </source>
</reference>
<comment type="caution">
    <text evidence="1">The sequence shown here is derived from an EMBL/GenBank/DDBJ whole genome shotgun (WGS) entry which is preliminary data.</text>
</comment>
<dbReference type="AlphaFoldDB" id="A0A6M8NL94"/>
<accession>A0A6M8NL94</accession>
<dbReference type="PROSITE" id="PS51459">
    <property type="entry name" value="FIDO"/>
    <property type="match status" value="1"/>
</dbReference>
<evidence type="ECO:0000313" key="1">
    <source>
        <dbReference type="EMBL" id="RXI42488.1"/>
    </source>
</evidence>
<organism evidence="1 2">
    <name type="scientific">Arcobacter cloacae</name>
    <dbReference type="NCBI Taxonomy" id="1054034"/>
    <lineage>
        <taxon>Bacteria</taxon>
        <taxon>Pseudomonadati</taxon>
        <taxon>Campylobacterota</taxon>
        <taxon>Epsilonproteobacteria</taxon>
        <taxon>Campylobacterales</taxon>
        <taxon>Arcobacteraceae</taxon>
        <taxon>Arcobacter</taxon>
    </lineage>
</organism>
<dbReference type="PANTHER" id="PTHR13504:SF38">
    <property type="entry name" value="FIDO DOMAIN-CONTAINING PROTEIN"/>
    <property type="match status" value="1"/>
</dbReference>
<proteinExistence type="predicted"/>
<sequence length="323" mass="37197">MNNYTPPYKITSKILKLSTQISEELTKLQFTGVEKVNPMLRKKNRIKTLAGTLEIEGNFLGEEKITAILDGKRVLGTVKELAEVQGAIKAYEKLDSYRYFELDDLLLAHKILMDEILTTAGSFRSVNVKVGEHIAPQPNMVNELMINLFSWLKNSDEHMLLKSCIFHYEFEFIHPFSDGNGRIGRLWQSVILNSFNPIFSLLPTESIVRDYQEEYYKAIEDSTQIGESTPFIEFMLEMIFKSIQNIKDDNVPINVPKDDPIKRLDKIIEIISENKDITILELANKLNVADKTIKRDIAKLKEQNRIIRVGSLKSGHWEVKVYE</sequence>
<dbReference type="Gene3D" id="1.10.10.10">
    <property type="entry name" value="Winged helix-like DNA-binding domain superfamily/Winged helix DNA-binding domain"/>
    <property type="match status" value="1"/>
</dbReference>
<keyword evidence="2" id="KW-1185">Reference proteome</keyword>
<dbReference type="InterPro" id="IPR003812">
    <property type="entry name" value="Fido"/>
</dbReference>
<evidence type="ECO:0000313" key="2">
    <source>
        <dbReference type="Proteomes" id="UP000290378"/>
    </source>
</evidence>
<dbReference type="InterPro" id="IPR036388">
    <property type="entry name" value="WH-like_DNA-bd_sf"/>
</dbReference>